<dbReference type="PANTHER" id="PTHR35807">
    <property type="entry name" value="TRANSCRIPTIONAL REGULATOR REDD-RELATED"/>
    <property type="match status" value="1"/>
</dbReference>
<keyword evidence="4 6" id="KW-0238">DNA-binding</keyword>
<dbReference type="InterPro" id="IPR051677">
    <property type="entry name" value="AfsR-DnrI-RedD_regulator"/>
</dbReference>
<evidence type="ECO:0000256" key="3">
    <source>
        <dbReference type="ARBA" id="ARBA00023015"/>
    </source>
</evidence>
<dbReference type="Pfam" id="PF13191">
    <property type="entry name" value="AAA_16"/>
    <property type="match status" value="1"/>
</dbReference>
<dbReference type="SUPFAM" id="SSF48452">
    <property type="entry name" value="TPR-like"/>
    <property type="match status" value="1"/>
</dbReference>
<evidence type="ECO:0000256" key="1">
    <source>
        <dbReference type="ARBA" id="ARBA00005820"/>
    </source>
</evidence>
<dbReference type="InterPro" id="IPR011990">
    <property type="entry name" value="TPR-like_helical_dom_sf"/>
</dbReference>
<dbReference type="Gene3D" id="3.30.70.1230">
    <property type="entry name" value="Nucleotide cyclase"/>
    <property type="match status" value="1"/>
</dbReference>
<dbReference type="SMART" id="SM01043">
    <property type="entry name" value="BTAD"/>
    <property type="match status" value="1"/>
</dbReference>
<dbReference type="InterPro" id="IPR036388">
    <property type="entry name" value="WH-like_DNA-bd_sf"/>
</dbReference>
<evidence type="ECO:0000313" key="9">
    <source>
        <dbReference type="EMBL" id="MTE21463.1"/>
    </source>
</evidence>
<evidence type="ECO:0000256" key="4">
    <source>
        <dbReference type="ARBA" id="ARBA00023125"/>
    </source>
</evidence>
<evidence type="ECO:0000259" key="8">
    <source>
        <dbReference type="PROSITE" id="PS51755"/>
    </source>
</evidence>
<name>A0A6G2BHC2_9ACTN</name>
<dbReference type="Pfam" id="PF03704">
    <property type="entry name" value="BTAD"/>
    <property type="match status" value="1"/>
</dbReference>
<evidence type="ECO:0000256" key="6">
    <source>
        <dbReference type="PROSITE-ProRule" id="PRU01091"/>
    </source>
</evidence>
<dbReference type="InterPro" id="IPR041664">
    <property type="entry name" value="AAA_16"/>
</dbReference>
<feature type="region of interest" description="Disordered" evidence="7">
    <location>
        <begin position="260"/>
        <end position="312"/>
    </location>
</feature>
<feature type="compositionally biased region" description="Pro residues" evidence="7">
    <location>
        <begin position="291"/>
        <end position="307"/>
    </location>
</feature>
<organism evidence="9 10">
    <name type="scientific">Streptomyces taklimakanensis</name>
    <dbReference type="NCBI Taxonomy" id="2569853"/>
    <lineage>
        <taxon>Bacteria</taxon>
        <taxon>Bacillati</taxon>
        <taxon>Actinomycetota</taxon>
        <taxon>Actinomycetes</taxon>
        <taxon>Kitasatosporales</taxon>
        <taxon>Streptomycetaceae</taxon>
        <taxon>Streptomyces</taxon>
    </lineage>
</organism>
<dbReference type="GO" id="GO:0000160">
    <property type="term" value="P:phosphorelay signal transduction system"/>
    <property type="evidence" value="ECO:0007669"/>
    <property type="project" value="UniProtKB-KW"/>
</dbReference>
<dbReference type="SMART" id="SM00862">
    <property type="entry name" value="Trans_reg_C"/>
    <property type="match status" value="1"/>
</dbReference>
<dbReference type="SUPFAM" id="SSF55073">
    <property type="entry name" value="Nucleotide cyclase"/>
    <property type="match status" value="1"/>
</dbReference>
<feature type="domain" description="OmpR/PhoB-type" evidence="8">
    <location>
        <begin position="1"/>
        <end position="104"/>
    </location>
</feature>
<reference evidence="9 10" key="1">
    <citation type="submission" date="2019-11" db="EMBL/GenBank/DDBJ databases">
        <authorList>
            <person name="Yuan L."/>
        </authorList>
    </citation>
    <scope>NUCLEOTIDE SEQUENCE [LARGE SCALE GENOMIC DNA]</scope>
    <source>
        <strain evidence="9 10">TRM43335</strain>
    </source>
</reference>
<dbReference type="Gene3D" id="1.10.10.10">
    <property type="entry name" value="Winged helix-like DNA-binding domain superfamily/Winged helix DNA-binding domain"/>
    <property type="match status" value="1"/>
</dbReference>
<dbReference type="PANTHER" id="PTHR35807:SF1">
    <property type="entry name" value="TRANSCRIPTIONAL REGULATOR REDD"/>
    <property type="match status" value="1"/>
</dbReference>
<evidence type="ECO:0000256" key="5">
    <source>
        <dbReference type="ARBA" id="ARBA00023163"/>
    </source>
</evidence>
<dbReference type="SUPFAM" id="SSF46894">
    <property type="entry name" value="C-terminal effector domain of the bipartite response regulators"/>
    <property type="match status" value="1"/>
</dbReference>
<dbReference type="Gene3D" id="1.25.40.10">
    <property type="entry name" value="Tetratricopeptide repeat domain"/>
    <property type="match status" value="1"/>
</dbReference>
<keyword evidence="2" id="KW-0902">Two-component regulatory system</keyword>
<evidence type="ECO:0000256" key="7">
    <source>
        <dbReference type="SAM" id="MobiDB-lite"/>
    </source>
</evidence>
<accession>A0A6G2BHC2</accession>
<dbReference type="Proteomes" id="UP000473014">
    <property type="component" value="Unassembled WGS sequence"/>
</dbReference>
<feature type="DNA-binding region" description="OmpR/PhoB-type" evidence="6">
    <location>
        <begin position="1"/>
        <end position="104"/>
    </location>
</feature>
<dbReference type="AlphaFoldDB" id="A0A6G2BHC2"/>
<dbReference type="InterPro" id="IPR016032">
    <property type="entry name" value="Sig_transdc_resp-reg_C-effctor"/>
</dbReference>
<gene>
    <name evidence="9" type="ORF">F0L17_20575</name>
</gene>
<dbReference type="InterPro" id="IPR029787">
    <property type="entry name" value="Nucleotide_cyclase"/>
</dbReference>
<dbReference type="GO" id="GO:0006355">
    <property type="term" value="P:regulation of DNA-templated transcription"/>
    <property type="evidence" value="ECO:0007669"/>
    <property type="project" value="InterPro"/>
</dbReference>
<dbReference type="InterPro" id="IPR027417">
    <property type="entry name" value="P-loop_NTPase"/>
</dbReference>
<dbReference type="PROSITE" id="PS51755">
    <property type="entry name" value="OMPR_PHOB"/>
    <property type="match status" value="1"/>
</dbReference>
<dbReference type="GO" id="GO:0003677">
    <property type="term" value="F:DNA binding"/>
    <property type="evidence" value="ECO:0007669"/>
    <property type="project" value="UniProtKB-UniRule"/>
</dbReference>
<comment type="similarity">
    <text evidence="1">Belongs to the AfsR/DnrI/RedD regulatory family.</text>
</comment>
<dbReference type="CDD" id="cd15831">
    <property type="entry name" value="BTAD"/>
    <property type="match status" value="1"/>
</dbReference>
<feature type="compositionally biased region" description="Low complexity" evidence="7">
    <location>
        <begin position="260"/>
        <end position="274"/>
    </location>
</feature>
<sequence length="723" mass="79013">MQFRILGPLEVTDQNKPVVLRGTKQRATLGFLLLQANRVVPVSQLLNALWGIDEAPTTARKILQNAVYGIRGFLSPRSASSLPDTYAQTRPALLTQPAGYMMRVAPEHVDVHRFHRQVAQGREQRTQGAPEQAAALLREALALWRGPALADLVEAGIDWPELAALEKTRLNVMEDYFDAQLACGRHYEIMPELETMVQAEPLRERSCGQLMLALYRCGRQADALNAYTRVRAELVENLGLEPARELQDLQQAILTQDLSLSPGRGSPLLEPGGEAETRESVHGSVITTAPATPPRPAPARTPAPRPTDPTRRSVGILSVRTRLAPSMGSGARENLDDLLDGTSLMVREQIERFGGKVTASIGSVSLALFGLDNPAEEDLSRAVLAALAIREMLDIGAEPARLAVNAAVTTGDVLLRYGDPGDAPTVVGTALDECHALLSAVPTGEVWVHEKVCRATAGTIAYRKLEEAPHLWQVTGRRRPTADRSDGQDAGQTWELDVLCGLVRRTWHRSVPHLVTVLGEAGSGKSRLLDDFRRWTAHQPDAVLFLTGRTPSAPDDDSLRAQAEMLSAYCGVRPGEDGTAALVRKVRPLFRSERDAESMVSRLAPLVGGAPESADGVTDDDRLTDTLHAWHTFFQKVARRRPVVLALEDLHWASDRVLEAIEEFANSTRLCRLFVVAVAGPELLLRRPSWAGGRQHATTVTLDHPERVTTEHLVELLRSAASN</sequence>
<keyword evidence="3" id="KW-0805">Transcription regulation</keyword>
<dbReference type="InterPro" id="IPR001867">
    <property type="entry name" value="OmpR/PhoB-type_DNA-bd"/>
</dbReference>
<dbReference type="SUPFAM" id="SSF52540">
    <property type="entry name" value="P-loop containing nucleoside triphosphate hydrolases"/>
    <property type="match status" value="1"/>
</dbReference>
<evidence type="ECO:0000313" key="10">
    <source>
        <dbReference type="Proteomes" id="UP000473014"/>
    </source>
</evidence>
<keyword evidence="10" id="KW-1185">Reference proteome</keyword>
<comment type="caution">
    <text evidence="9">The sequence shown here is derived from an EMBL/GenBank/DDBJ whole genome shotgun (WGS) entry which is preliminary data.</text>
</comment>
<dbReference type="FunFam" id="1.25.40.10:FF:000222">
    <property type="entry name" value="SARP family transcriptional regulator"/>
    <property type="match status" value="1"/>
</dbReference>
<dbReference type="InterPro" id="IPR005158">
    <property type="entry name" value="BTAD"/>
</dbReference>
<evidence type="ECO:0000256" key="2">
    <source>
        <dbReference type="ARBA" id="ARBA00023012"/>
    </source>
</evidence>
<proteinExistence type="inferred from homology"/>
<protein>
    <submittedName>
        <fullName evidence="9">AAA family ATPase</fullName>
    </submittedName>
</protein>
<dbReference type="OrthoDB" id="4336084at2"/>
<keyword evidence="5" id="KW-0804">Transcription</keyword>
<dbReference type="EMBL" id="WIXO01000001">
    <property type="protein sequence ID" value="MTE21463.1"/>
    <property type="molecule type" value="Genomic_DNA"/>
</dbReference>